<reference evidence="1" key="1">
    <citation type="submission" date="2021-08" db="EMBL/GenBank/DDBJ databases">
        <title>WGS assembly of Ceratopteris richardii.</title>
        <authorList>
            <person name="Marchant D.B."/>
            <person name="Chen G."/>
            <person name="Jenkins J."/>
            <person name="Shu S."/>
            <person name="Leebens-Mack J."/>
            <person name="Grimwood J."/>
            <person name="Schmutz J."/>
            <person name="Soltis P."/>
            <person name="Soltis D."/>
            <person name="Chen Z.-H."/>
        </authorList>
    </citation>
    <scope>NUCLEOTIDE SEQUENCE</scope>
    <source>
        <strain evidence="1">Whitten #5841</strain>
        <tissue evidence="1">Leaf</tissue>
    </source>
</reference>
<comment type="caution">
    <text evidence="1">The sequence shown here is derived from an EMBL/GenBank/DDBJ whole genome shotgun (WGS) entry which is preliminary data.</text>
</comment>
<sequence length="134" mass="15956">MLFFSYHFSMYHMAHKCCGNGQSIPNKHRIPLFQRMRFDLCLYINQIIITTLPSDPSELYSFRCPQICTSTRFRHPSQSIARLKTWFTPFVIARQLSITLRSTKWNLSYLLSYVRSSEESISLIQRIQYAQSYR</sequence>
<organism evidence="1 2">
    <name type="scientific">Ceratopteris richardii</name>
    <name type="common">Triangle waterfern</name>
    <dbReference type="NCBI Taxonomy" id="49495"/>
    <lineage>
        <taxon>Eukaryota</taxon>
        <taxon>Viridiplantae</taxon>
        <taxon>Streptophyta</taxon>
        <taxon>Embryophyta</taxon>
        <taxon>Tracheophyta</taxon>
        <taxon>Polypodiopsida</taxon>
        <taxon>Polypodiidae</taxon>
        <taxon>Polypodiales</taxon>
        <taxon>Pteridineae</taxon>
        <taxon>Pteridaceae</taxon>
        <taxon>Parkerioideae</taxon>
        <taxon>Ceratopteris</taxon>
    </lineage>
</organism>
<dbReference type="EMBL" id="CM035420">
    <property type="protein sequence ID" value="KAH7404737.1"/>
    <property type="molecule type" value="Genomic_DNA"/>
</dbReference>
<gene>
    <name evidence="1" type="ORF">KP509_15G040500</name>
</gene>
<dbReference type="AlphaFoldDB" id="A0A8T2T6B7"/>
<proteinExistence type="predicted"/>
<accession>A0A8T2T6B7</accession>
<name>A0A8T2T6B7_CERRI</name>
<evidence type="ECO:0000313" key="2">
    <source>
        <dbReference type="Proteomes" id="UP000825935"/>
    </source>
</evidence>
<evidence type="ECO:0000313" key="1">
    <source>
        <dbReference type="EMBL" id="KAH7404737.1"/>
    </source>
</evidence>
<keyword evidence="2" id="KW-1185">Reference proteome</keyword>
<protein>
    <submittedName>
        <fullName evidence="1">Uncharacterized protein</fullName>
    </submittedName>
</protein>
<dbReference type="Proteomes" id="UP000825935">
    <property type="component" value="Chromosome 15"/>
</dbReference>